<evidence type="ECO:0000313" key="2">
    <source>
        <dbReference type="EMBL" id="QEA37690.1"/>
    </source>
</evidence>
<dbReference type="EMBL" id="CP042382">
    <property type="protein sequence ID" value="QEA37690.1"/>
    <property type="molecule type" value="Genomic_DNA"/>
</dbReference>
<dbReference type="KEGG" id="paur:FGL86_00475"/>
<accession>A0A5B8SSB1</accession>
<dbReference type="SUPFAM" id="SSF159941">
    <property type="entry name" value="MM3350-like"/>
    <property type="match status" value="1"/>
</dbReference>
<dbReference type="RefSeq" id="WP_147182758.1">
    <property type="nucleotide sequence ID" value="NZ_CP042382.1"/>
</dbReference>
<dbReference type="AlphaFoldDB" id="A0A5B8SSB1"/>
<evidence type="ECO:0000259" key="1">
    <source>
        <dbReference type="Pfam" id="PF07929"/>
    </source>
</evidence>
<sequence>MPDTCLRIELLYIEALVWRRVLVPQQINLHRLHKVIQAVMG</sequence>
<dbReference type="Proteomes" id="UP000321272">
    <property type="component" value="Chromosome"/>
</dbReference>
<gene>
    <name evidence="2" type="ORF">FGL86_00475</name>
</gene>
<proteinExistence type="predicted"/>
<dbReference type="InterPro" id="IPR024047">
    <property type="entry name" value="MM3350-like_sf"/>
</dbReference>
<evidence type="ECO:0000313" key="3">
    <source>
        <dbReference type="Proteomes" id="UP000321272"/>
    </source>
</evidence>
<protein>
    <submittedName>
        <fullName evidence="2">Plasmid pRiA4b ORF-3 family protein</fullName>
    </submittedName>
</protein>
<dbReference type="Gene3D" id="3.10.290.30">
    <property type="entry name" value="MM3350-like"/>
    <property type="match status" value="1"/>
</dbReference>
<reference evidence="2 3" key="1">
    <citation type="submission" date="2019-06" db="EMBL/GenBank/DDBJ databases">
        <title>Genome analyses of bacteria isolated from kimchi.</title>
        <authorList>
            <person name="Lee S."/>
            <person name="Ahn S."/>
            <person name="Roh S."/>
        </authorList>
    </citation>
    <scope>NUCLEOTIDE SEQUENCE [LARGE SCALE GENOMIC DNA]</scope>
    <source>
        <strain evidence="2 3">CBA4606</strain>
    </source>
</reference>
<organism evidence="2 3">
    <name type="scientific">Pistricoccus aurantiacus</name>
    <dbReference type="NCBI Taxonomy" id="1883414"/>
    <lineage>
        <taxon>Bacteria</taxon>
        <taxon>Pseudomonadati</taxon>
        <taxon>Pseudomonadota</taxon>
        <taxon>Gammaproteobacteria</taxon>
        <taxon>Oceanospirillales</taxon>
        <taxon>Halomonadaceae</taxon>
        <taxon>Pistricoccus</taxon>
    </lineage>
</organism>
<dbReference type="OrthoDB" id="9816539at2"/>
<keyword evidence="3" id="KW-1185">Reference proteome</keyword>
<dbReference type="Pfam" id="PF07929">
    <property type="entry name" value="PRiA4_ORF3"/>
    <property type="match status" value="1"/>
</dbReference>
<feature type="domain" description="Plasmid pRiA4b Orf3-like" evidence="1">
    <location>
        <begin position="6"/>
        <end position="41"/>
    </location>
</feature>
<name>A0A5B8SSB1_9GAMM</name>
<dbReference type="InterPro" id="IPR012912">
    <property type="entry name" value="Plasmid_pRiA4b_Orf3-like"/>
</dbReference>